<protein>
    <submittedName>
        <fullName evidence="1">Uncharacterized protein</fullName>
    </submittedName>
</protein>
<name>A0A4Y7PPI2_9AGAM</name>
<dbReference type="VEuPathDB" id="FungiDB:BD410DRAFT_795405"/>
<sequence length="79" mass="9316">MPRNLKKGGSKHSRDLESLRVVQKVAVDRGRDVSEIIEDVYNKEQGSRQERCLSLWAEPNNPFWMVREVILGRDWHRRG</sequence>
<accession>A0A4Y7PPI2</accession>
<dbReference type="EMBL" id="ML170244">
    <property type="protein sequence ID" value="TDL16390.1"/>
    <property type="molecule type" value="Genomic_DNA"/>
</dbReference>
<keyword evidence="2" id="KW-1185">Reference proteome</keyword>
<dbReference type="Proteomes" id="UP000294933">
    <property type="component" value="Unassembled WGS sequence"/>
</dbReference>
<gene>
    <name evidence="1" type="ORF">BD410DRAFT_795405</name>
</gene>
<evidence type="ECO:0000313" key="1">
    <source>
        <dbReference type="EMBL" id="TDL16390.1"/>
    </source>
</evidence>
<organism evidence="1 2">
    <name type="scientific">Rickenella mellea</name>
    <dbReference type="NCBI Taxonomy" id="50990"/>
    <lineage>
        <taxon>Eukaryota</taxon>
        <taxon>Fungi</taxon>
        <taxon>Dikarya</taxon>
        <taxon>Basidiomycota</taxon>
        <taxon>Agaricomycotina</taxon>
        <taxon>Agaricomycetes</taxon>
        <taxon>Hymenochaetales</taxon>
        <taxon>Rickenellaceae</taxon>
        <taxon>Rickenella</taxon>
    </lineage>
</organism>
<evidence type="ECO:0000313" key="2">
    <source>
        <dbReference type="Proteomes" id="UP000294933"/>
    </source>
</evidence>
<dbReference type="AlphaFoldDB" id="A0A4Y7PPI2"/>
<reference evidence="1 2" key="1">
    <citation type="submission" date="2018-06" db="EMBL/GenBank/DDBJ databases">
        <title>A transcriptomic atlas of mushroom development highlights an independent origin of complex multicellularity.</title>
        <authorList>
            <consortium name="DOE Joint Genome Institute"/>
            <person name="Krizsan K."/>
            <person name="Almasi E."/>
            <person name="Merenyi Z."/>
            <person name="Sahu N."/>
            <person name="Viragh M."/>
            <person name="Koszo T."/>
            <person name="Mondo S."/>
            <person name="Kiss B."/>
            <person name="Balint B."/>
            <person name="Kues U."/>
            <person name="Barry K."/>
            <person name="Hegedus J.C."/>
            <person name="Henrissat B."/>
            <person name="Johnson J."/>
            <person name="Lipzen A."/>
            <person name="Ohm R."/>
            <person name="Nagy I."/>
            <person name="Pangilinan J."/>
            <person name="Yan J."/>
            <person name="Xiong Y."/>
            <person name="Grigoriev I.V."/>
            <person name="Hibbett D.S."/>
            <person name="Nagy L.G."/>
        </authorList>
    </citation>
    <scope>NUCLEOTIDE SEQUENCE [LARGE SCALE GENOMIC DNA]</scope>
    <source>
        <strain evidence="1 2">SZMC22713</strain>
    </source>
</reference>
<proteinExistence type="predicted"/>